<comment type="pathway">
    <text evidence="8">Protein modification; lipoprotein biosynthesis (N-acyl transfer).</text>
</comment>
<evidence type="ECO:0000256" key="2">
    <source>
        <dbReference type="ARBA" id="ARBA00022475"/>
    </source>
</evidence>
<dbReference type="InterPro" id="IPR036526">
    <property type="entry name" value="C-N_Hydrolase_sf"/>
</dbReference>
<comment type="similarity">
    <text evidence="8">Belongs to the CN hydrolase family. Apolipoprotein N-acyltransferase subfamily.</text>
</comment>
<evidence type="ECO:0000256" key="1">
    <source>
        <dbReference type="ARBA" id="ARBA00004651"/>
    </source>
</evidence>
<feature type="transmembrane region" description="Helical" evidence="8">
    <location>
        <begin position="143"/>
        <end position="164"/>
    </location>
</feature>
<keyword evidence="2 8" id="KW-1003">Cell membrane</keyword>
<accession>A0A917UK88</accession>
<reference evidence="10" key="1">
    <citation type="journal article" date="2014" name="Int. J. Syst. Evol. Microbiol.">
        <title>Complete genome sequence of Corynebacterium casei LMG S-19264T (=DSM 44701T), isolated from a smear-ripened cheese.</title>
        <authorList>
            <consortium name="US DOE Joint Genome Institute (JGI-PGF)"/>
            <person name="Walter F."/>
            <person name="Albersmeier A."/>
            <person name="Kalinowski J."/>
            <person name="Ruckert C."/>
        </authorList>
    </citation>
    <scope>NUCLEOTIDE SEQUENCE</scope>
    <source>
        <strain evidence="10">JCM 14371</strain>
    </source>
</reference>
<sequence length="506" mass="55089">MAHSGVPPQSGSYSDRVRRNSLTSRARVRVSWPHLLAVIAAGVLLALCGLPLAWSAVTPVPLALALWLVASGGSARNVAGRMFWLTSAYFAVQLSWLTRFMTDLSGLPFGGALVVPLFLLEGAFYAVMALVAVSAFRDRLARVWALAGGWVVLEWLRTLGPLAFPWSDLGYTLLPTPAAQTADLWGKLGLTFLVTFTAASLVSLALRRYAAPVIAALLWAGSWAYGTTRAAQDGPTRQALVLRSAFDSFGRASGNLTAEQQFQTLTALSADTRPGEIVVWSETALIDQADLGRVPGPGIYGVYRYPNNSAVSWDGTSQGSVTYDKLKPVPMGEYFPFETGVLRPVWEQVFNLLGFRFDPPPIGQSTRPLPLQGVLYGTYICYDSIFSWVPRQLTLNGAQVLVNISNDGWYKGWGVTQHFQMGRMRAIETRRWVLRSVNEGVAASIDDLGRPVRTLGAGAGALHVTYRVLNGRTVYVTFGDWPALTLALLLLGAAGVRERRSRRPNI</sequence>
<dbReference type="GO" id="GO:0005886">
    <property type="term" value="C:plasma membrane"/>
    <property type="evidence" value="ECO:0007669"/>
    <property type="project" value="UniProtKB-SubCell"/>
</dbReference>
<evidence type="ECO:0000313" key="11">
    <source>
        <dbReference type="Proteomes" id="UP000635726"/>
    </source>
</evidence>
<proteinExistence type="inferred from homology"/>
<dbReference type="InterPro" id="IPR004563">
    <property type="entry name" value="Apolipo_AcylTrfase"/>
</dbReference>
<dbReference type="AlphaFoldDB" id="A0A917UK88"/>
<organism evidence="10 11">
    <name type="scientific">Deinococcus aquiradiocola</name>
    <dbReference type="NCBI Taxonomy" id="393059"/>
    <lineage>
        <taxon>Bacteria</taxon>
        <taxon>Thermotogati</taxon>
        <taxon>Deinococcota</taxon>
        <taxon>Deinococci</taxon>
        <taxon>Deinococcales</taxon>
        <taxon>Deinococcaceae</taxon>
        <taxon>Deinococcus</taxon>
    </lineage>
</organism>
<name>A0A917UK88_9DEIO</name>
<dbReference type="Proteomes" id="UP000635726">
    <property type="component" value="Unassembled WGS sequence"/>
</dbReference>
<dbReference type="HAMAP" id="MF_01148">
    <property type="entry name" value="Lnt"/>
    <property type="match status" value="1"/>
</dbReference>
<evidence type="ECO:0000256" key="7">
    <source>
        <dbReference type="ARBA" id="ARBA00023315"/>
    </source>
</evidence>
<evidence type="ECO:0000256" key="3">
    <source>
        <dbReference type="ARBA" id="ARBA00022679"/>
    </source>
</evidence>
<dbReference type="EC" id="2.3.1.269" evidence="8"/>
<dbReference type="SUPFAM" id="SSF56317">
    <property type="entry name" value="Carbon-nitrogen hydrolase"/>
    <property type="match status" value="1"/>
</dbReference>
<evidence type="ECO:0000256" key="8">
    <source>
        <dbReference type="HAMAP-Rule" id="MF_01148"/>
    </source>
</evidence>
<evidence type="ECO:0000256" key="4">
    <source>
        <dbReference type="ARBA" id="ARBA00022692"/>
    </source>
</evidence>
<gene>
    <name evidence="8 10" type="primary">lnt</name>
    <name evidence="10" type="ORF">GCM10008939_03890</name>
</gene>
<dbReference type="Gene3D" id="3.60.110.10">
    <property type="entry name" value="Carbon-nitrogen hydrolase"/>
    <property type="match status" value="1"/>
</dbReference>
<dbReference type="Pfam" id="PF00795">
    <property type="entry name" value="CN_hydrolase"/>
    <property type="match status" value="1"/>
</dbReference>
<evidence type="ECO:0000256" key="5">
    <source>
        <dbReference type="ARBA" id="ARBA00022989"/>
    </source>
</evidence>
<dbReference type="InterPro" id="IPR003010">
    <property type="entry name" value="C-N_Hydrolase"/>
</dbReference>
<dbReference type="Pfam" id="PF20154">
    <property type="entry name" value="LNT_N"/>
    <property type="match status" value="1"/>
</dbReference>
<dbReference type="CDD" id="cd07571">
    <property type="entry name" value="ALP_N-acyl_transferase"/>
    <property type="match status" value="1"/>
</dbReference>
<feature type="domain" description="CN hydrolase" evidence="9">
    <location>
        <begin position="236"/>
        <end position="468"/>
    </location>
</feature>
<evidence type="ECO:0000259" key="9">
    <source>
        <dbReference type="PROSITE" id="PS50263"/>
    </source>
</evidence>
<dbReference type="GO" id="GO:0016410">
    <property type="term" value="F:N-acyltransferase activity"/>
    <property type="evidence" value="ECO:0007669"/>
    <property type="project" value="UniProtKB-UniRule"/>
</dbReference>
<dbReference type="PROSITE" id="PS50263">
    <property type="entry name" value="CN_HYDROLASE"/>
    <property type="match status" value="1"/>
</dbReference>
<dbReference type="PANTHER" id="PTHR38686">
    <property type="entry name" value="APOLIPOPROTEIN N-ACYLTRANSFERASE"/>
    <property type="match status" value="1"/>
</dbReference>
<dbReference type="PANTHER" id="PTHR38686:SF1">
    <property type="entry name" value="APOLIPOPROTEIN N-ACYLTRANSFERASE"/>
    <property type="match status" value="1"/>
</dbReference>
<comment type="subcellular location">
    <subcellularLocation>
        <location evidence="1 8">Cell membrane</location>
        <topology evidence="1 8">Multi-pass membrane protein</topology>
    </subcellularLocation>
</comment>
<feature type="transmembrane region" description="Helical" evidence="8">
    <location>
        <begin position="184"/>
        <end position="202"/>
    </location>
</feature>
<feature type="transmembrane region" description="Helical" evidence="8">
    <location>
        <begin position="474"/>
        <end position="496"/>
    </location>
</feature>
<dbReference type="EMBL" id="BMOE01000001">
    <property type="protein sequence ID" value="GGJ63228.1"/>
    <property type="molecule type" value="Genomic_DNA"/>
</dbReference>
<evidence type="ECO:0000256" key="6">
    <source>
        <dbReference type="ARBA" id="ARBA00023136"/>
    </source>
</evidence>
<dbReference type="GO" id="GO:0042158">
    <property type="term" value="P:lipoprotein biosynthetic process"/>
    <property type="evidence" value="ECO:0007669"/>
    <property type="project" value="UniProtKB-UniRule"/>
</dbReference>
<dbReference type="NCBIfam" id="TIGR00546">
    <property type="entry name" value="lnt"/>
    <property type="match status" value="1"/>
</dbReference>
<keyword evidence="11" id="KW-1185">Reference proteome</keyword>
<keyword evidence="7 8" id="KW-0012">Acyltransferase</keyword>
<keyword evidence="6 8" id="KW-0472">Membrane</keyword>
<comment type="function">
    <text evidence="8">Catalyzes the phospholipid dependent N-acylation of the N-terminal cysteine of apolipoprotein, the last step in lipoprotein maturation.</text>
</comment>
<keyword evidence="5 8" id="KW-1133">Transmembrane helix</keyword>
<dbReference type="InterPro" id="IPR045378">
    <property type="entry name" value="LNT_N"/>
</dbReference>
<protein>
    <recommendedName>
        <fullName evidence="8">Apolipoprotein N-acyltransferase</fullName>
        <shortName evidence="8">ALP N-acyltransferase</shortName>
        <ecNumber evidence="8">2.3.1.269</ecNumber>
    </recommendedName>
</protein>
<reference evidence="10" key="2">
    <citation type="submission" date="2020-09" db="EMBL/GenBank/DDBJ databases">
        <authorList>
            <person name="Sun Q."/>
            <person name="Ohkuma M."/>
        </authorList>
    </citation>
    <scope>NUCLEOTIDE SEQUENCE</scope>
    <source>
        <strain evidence="10">JCM 14371</strain>
    </source>
</reference>
<keyword evidence="4 8" id="KW-0812">Transmembrane</keyword>
<feature type="transmembrane region" description="Helical" evidence="8">
    <location>
        <begin position="113"/>
        <end position="136"/>
    </location>
</feature>
<evidence type="ECO:0000313" key="10">
    <source>
        <dbReference type="EMBL" id="GGJ63228.1"/>
    </source>
</evidence>
<keyword evidence="3 8" id="KW-0808">Transferase</keyword>
<feature type="transmembrane region" description="Helical" evidence="8">
    <location>
        <begin position="26"/>
        <end position="46"/>
    </location>
</feature>
<comment type="catalytic activity">
    <reaction evidence="8">
        <text>N-terminal S-1,2-diacyl-sn-glyceryl-L-cysteinyl-[lipoprotein] + a glycerophospholipid = N-acyl-S-1,2-diacyl-sn-glyceryl-L-cysteinyl-[lipoprotein] + a 2-acyl-sn-glycero-3-phospholipid + H(+)</text>
        <dbReference type="Rhea" id="RHEA:48228"/>
        <dbReference type="Rhea" id="RHEA-COMP:14681"/>
        <dbReference type="Rhea" id="RHEA-COMP:14684"/>
        <dbReference type="ChEBI" id="CHEBI:15378"/>
        <dbReference type="ChEBI" id="CHEBI:136912"/>
        <dbReference type="ChEBI" id="CHEBI:140656"/>
        <dbReference type="ChEBI" id="CHEBI:140657"/>
        <dbReference type="ChEBI" id="CHEBI:140660"/>
        <dbReference type="EC" id="2.3.1.269"/>
    </reaction>
</comment>
<comment type="caution">
    <text evidence="10">The sequence shown here is derived from an EMBL/GenBank/DDBJ whole genome shotgun (WGS) entry which is preliminary data.</text>
</comment>
<comment type="caution">
    <text evidence="8">Lacks conserved residue(s) required for the propagation of feature annotation.</text>
</comment>